<evidence type="ECO:0000259" key="2">
    <source>
        <dbReference type="Pfam" id="PF00857"/>
    </source>
</evidence>
<dbReference type="PANTHER" id="PTHR43540:SF3">
    <property type="entry name" value="ENTEROBACTIN SYNTHASE COMPONENT B"/>
    <property type="match status" value="1"/>
</dbReference>
<dbReference type="PRINTS" id="PR01398">
    <property type="entry name" value="ISCHRISMTASE"/>
</dbReference>
<dbReference type="Pfam" id="PF00857">
    <property type="entry name" value="Isochorismatase"/>
    <property type="match status" value="1"/>
</dbReference>
<name>A0ABQ4I1V2_9ACTN</name>
<comment type="caution">
    <text evidence="3">The sequence shown here is derived from an EMBL/GenBank/DDBJ whole genome shotgun (WGS) entry which is preliminary data.</text>
</comment>
<gene>
    <name evidence="3" type="ORF">Van01_51190</name>
</gene>
<organism evidence="3 4">
    <name type="scientific">Micromonospora andamanensis</name>
    <dbReference type="NCBI Taxonomy" id="1287068"/>
    <lineage>
        <taxon>Bacteria</taxon>
        <taxon>Bacillati</taxon>
        <taxon>Actinomycetota</taxon>
        <taxon>Actinomycetes</taxon>
        <taxon>Micromonosporales</taxon>
        <taxon>Micromonosporaceae</taxon>
        <taxon>Micromonospora</taxon>
    </lineage>
</organism>
<protein>
    <recommendedName>
        <fullName evidence="2">Isochorismatase-like domain-containing protein</fullName>
    </recommendedName>
</protein>
<dbReference type="Proteomes" id="UP000647017">
    <property type="component" value="Unassembled WGS sequence"/>
</dbReference>
<proteinExistence type="predicted"/>
<dbReference type="InterPro" id="IPR036380">
    <property type="entry name" value="Isochorismatase-like_sf"/>
</dbReference>
<evidence type="ECO:0000256" key="1">
    <source>
        <dbReference type="ARBA" id="ARBA00022801"/>
    </source>
</evidence>
<dbReference type="InterPro" id="IPR016291">
    <property type="entry name" value="Isochorismatase"/>
</dbReference>
<accession>A0ABQ4I1V2</accession>
<keyword evidence="4" id="KW-1185">Reference proteome</keyword>
<sequence>MGIAAIDSYPIPGSDDLPENTVPWRVDPTRSALLIHDMQRYFLDPFGGWKQSVIERVAVLRKNCEAAGIPVIFSVQPAHQDRAERGLLFDFWGSGPDARVDIPTELDHSGAAVVVKRRYSAFHRTGLLDLLAEQRRDQILVCGVYAHIGCLATIIDAFMNDIQAFAVADAMADFSLRHHMTALEHVATRCGVVTTVDDVRQALEQQE</sequence>
<dbReference type="EMBL" id="BOOZ01000039">
    <property type="protein sequence ID" value="GIJ11905.1"/>
    <property type="molecule type" value="Genomic_DNA"/>
</dbReference>
<dbReference type="InterPro" id="IPR050272">
    <property type="entry name" value="Isochorismatase-like_hydrls"/>
</dbReference>
<feature type="domain" description="Isochorismatase-like" evidence="2">
    <location>
        <begin position="31"/>
        <end position="198"/>
    </location>
</feature>
<dbReference type="PANTHER" id="PTHR43540">
    <property type="entry name" value="PEROXYUREIDOACRYLATE/UREIDOACRYLATE AMIDOHYDROLASE-RELATED"/>
    <property type="match status" value="1"/>
</dbReference>
<dbReference type="Gene3D" id="3.40.50.850">
    <property type="entry name" value="Isochorismatase-like"/>
    <property type="match status" value="1"/>
</dbReference>
<dbReference type="SUPFAM" id="SSF52499">
    <property type="entry name" value="Isochorismatase-like hydrolases"/>
    <property type="match status" value="1"/>
</dbReference>
<keyword evidence="1" id="KW-0378">Hydrolase</keyword>
<evidence type="ECO:0000313" key="3">
    <source>
        <dbReference type="EMBL" id="GIJ11905.1"/>
    </source>
</evidence>
<evidence type="ECO:0000313" key="4">
    <source>
        <dbReference type="Proteomes" id="UP000647017"/>
    </source>
</evidence>
<dbReference type="InterPro" id="IPR000868">
    <property type="entry name" value="Isochorismatase-like_dom"/>
</dbReference>
<reference evidence="3 4" key="1">
    <citation type="submission" date="2021-01" db="EMBL/GenBank/DDBJ databases">
        <title>Whole genome shotgun sequence of Verrucosispora andamanensis NBRC 109075.</title>
        <authorList>
            <person name="Komaki H."/>
            <person name="Tamura T."/>
        </authorList>
    </citation>
    <scope>NUCLEOTIDE SEQUENCE [LARGE SCALE GENOMIC DNA]</scope>
    <source>
        <strain evidence="3 4">NBRC 109075</strain>
    </source>
</reference>